<gene>
    <name evidence="2" type="ORF">S12H4_45780</name>
</gene>
<accession>X1U2X8</accession>
<comment type="caution">
    <text evidence="2">The sequence shown here is derived from an EMBL/GenBank/DDBJ whole genome shotgun (WGS) entry which is preliminary data.</text>
</comment>
<feature type="region of interest" description="Disordered" evidence="1">
    <location>
        <begin position="66"/>
        <end position="86"/>
    </location>
</feature>
<name>X1U2X8_9ZZZZ</name>
<feature type="region of interest" description="Disordered" evidence="1">
    <location>
        <begin position="40"/>
        <end position="59"/>
    </location>
</feature>
<dbReference type="EMBL" id="BARW01028341">
    <property type="protein sequence ID" value="GAJ11874.1"/>
    <property type="molecule type" value="Genomic_DNA"/>
</dbReference>
<sequence length="86" mass="9270">LAWTRKSSEAGEDSGTAGLRSPVAAGKDRQSEKCLLAILPGRPKGRTGSMRCNGKKHSKKAFLIKPEKTQGRKAYKETRGPARFGA</sequence>
<feature type="compositionally biased region" description="Basic and acidic residues" evidence="1">
    <location>
        <begin position="66"/>
        <end position="80"/>
    </location>
</feature>
<protein>
    <submittedName>
        <fullName evidence="2">Uncharacterized protein</fullName>
    </submittedName>
</protein>
<evidence type="ECO:0000256" key="1">
    <source>
        <dbReference type="SAM" id="MobiDB-lite"/>
    </source>
</evidence>
<dbReference type="AlphaFoldDB" id="X1U2X8"/>
<feature type="non-terminal residue" evidence="2">
    <location>
        <position position="1"/>
    </location>
</feature>
<evidence type="ECO:0000313" key="2">
    <source>
        <dbReference type="EMBL" id="GAJ11874.1"/>
    </source>
</evidence>
<reference evidence="2" key="1">
    <citation type="journal article" date="2014" name="Front. Microbiol.">
        <title>High frequency of phylogenetically diverse reductive dehalogenase-homologous genes in deep subseafloor sedimentary metagenomes.</title>
        <authorList>
            <person name="Kawai M."/>
            <person name="Futagami T."/>
            <person name="Toyoda A."/>
            <person name="Takaki Y."/>
            <person name="Nishi S."/>
            <person name="Hori S."/>
            <person name="Arai W."/>
            <person name="Tsubouchi T."/>
            <person name="Morono Y."/>
            <person name="Uchiyama I."/>
            <person name="Ito T."/>
            <person name="Fujiyama A."/>
            <person name="Inagaki F."/>
            <person name="Takami H."/>
        </authorList>
    </citation>
    <scope>NUCLEOTIDE SEQUENCE</scope>
    <source>
        <strain evidence="2">Expedition CK06-06</strain>
    </source>
</reference>
<feature type="region of interest" description="Disordered" evidence="1">
    <location>
        <begin position="1"/>
        <end position="30"/>
    </location>
</feature>
<organism evidence="2">
    <name type="scientific">marine sediment metagenome</name>
    <dbReference type="NCBI Taxonomy" id="412755"/>
    <lineage>
        <taxon>unclassified sequences</taxon>
        <taxon>metagenomes</taxon>
        <taxon>ecological metagenomes</taxon>
    </lineage>
</organism>
<proteinExistence type="predicted"/>